<dbReference type="EMBL" id="BGPR01174384">
    <property type="protein sequence ID" value="GBM41865.1"/>
    <property type="molecule type" value="Genomic_DNA"/>
</dbReference>
<name>A0A4Y2FN05_ARAVE</name>
<accession>A0A4Y2FN05</accession>
<gene>
    <name evidence="4" type="ORF">AVEN_110984_1</name>
    <name evidence="2" type="ORF">AVEN_2730_1</name>
    <name evidence="3" type="ORF">AVEN_46910_1</name>
</gene>
<dbReference type="AlphaFoldDB" id="A0A4Y2FN05"/>
<feature type="region of interest" description="Disordered" evidence="1">
    <location>
        <begin position="1"/>
        <end position="28"/>
    </location>
</feature>
<dbReference type="Proteomes" id="UP000499080">
    <property type="component" value="Unassembled WGS sequence"/>
</dbReference>
<evidence type="ECO:0000313" key="4">
    <source>
        <dbReference type="EMBL" id="GBM41962.1"/>
    </source>
</evidence>
<sequence>MYVGLVHTKSAGTERVTGSRPDSNKDSP</sequence>
<dbReference type="EMBL" id="BGPR01174415">
    <property type="protein sequence ID" value="GBM41962.1"/>
    <property type="molecule type" value="Genomic_DNA"/>
</dbReference>
<proteinExistence type="predicted"/>
<reference evidence="2 5" key="1">
    <citation type="journal article" date="2019" name="Sci. Rep.">
        <title>Orb-weaving spider Araneus ventricosus genome elucidates the spidroin gene catalogue.</title>
        <authorList>
            <person name="Kono N."/>
            <person name="Nakamura H."/>
            <person name="Ohtoshi R."/>
            <person name="Moran D.A.P."/>
            <person name="Shinohara A."/>
            <person name="Yoshida Y."/>
            <person name="Fujiwara M."/>
            <person name="Mori M."/>
            <person name="Tomita M."/>
            <person name="Arakawa K."/>
        </authorList>
    </citation>
    <scope>NUCLEOTIDE SEQUENCE [LARGE SCALE GENOMIC DNA]</scope>
</reference>
<feature type="non-terminal residue" evidence="2">
    <location>
        <position position="28"/>
    </location>
</feature>
<evidence type="ECO:0000313" key="3">
    <source>
        <dbReference type="EMBL" id="GBM41916.1"/>
    </source>
</evidence>
<keyword evidence="5" id="KW-1185">Reference proteome</keyword>
<protein>
    <submittedName>
        <fullName evidence="2">Uncharacterized protein</fullName>
    </submittedName>
</protein>
<organism evidence="2 5">
    <name type="scientific">Araneus ventricosus</name>
    <name type="common">Orbweaver spider</name>
    <name type="synonym">Epeira ventricosa</name>
    <dbReference type="NCBI Taxonomy" id="182803"/>
    <lineage>
        <taxon>Eukaryota</taxon>
        <taxon>Metazoa</taxon>
        <taxon>Ecdysozoa</taxon>
        <taxon>Arthropoda</taxon>
        <taxon>Chelicerata</taxon>
        <taxon>Arachnida</taxon>
        <taxon>Araneae</taxon>
        <taxon>Araneomorphae</taxon>
        <taxon>Entelegynae</taxon>
        <taxon>Araneoidea</taxon>
        <taxon>Araneidae</taxon>
        <taxon>Araneus</taxon>
    </lineage>
</organism>
<evidence type="ECO:0000313" key="5">
    <source>
        <dbReference type="Proteomes" id="UP000499080"/>
    </source>
</evidence>
<evidence type="ECO:0000313" key="2">
    <source>
        <dbReference type="EMBL" id="GBM41865.1"/>
    </source>
</evidence>
<dbReference type="EMBL" id="BGPR01174401">
    <property type="protein sequence ID" value="GBM41916.1"/>
    <property type="molecule type" value="Genomic_DNA"/>
</dbReference>
<comment type="caution">
    <text evidence="2">The sequence shown here is derived from an EMBL/GenBank/DDBJ whole genome shotgun (WGS) entry which is preliminary data.</text>
</comment>
<evidence type="ECO:0000256" key="1">
    <source>
        <dbReference type="SAM" id="MobiDB-lite"/>
    </source>
</evidence>